<evidence type="ECO:0000313" key="1">
    <source>
        <dbReference type="EMBL" id="AMP07510.1"/>
    </source>
</evidence>
<accession>A0A127QBV0</accession>
<protein>
    <submittedName>
        <fullName evidence="1">Uncharacterized protein</fullName>
    </submittedName>
</protein>
<name>A0A127QBV0_9BURK</name>
<dbReference type="EMBL" id="CP013234">
    <property type="protein sequence ID" value="AMP07510.1"/>
    <property type="molecule type" value="Genomic_DNA"/>
</dbReference>
<reference evidence="1 2" key="1">
    <citation type="submission" date="2015-11" db="EMBL/GenBank/DDBJ databases">
        <title>Exploring the genomic traits of fungus-feeding bacterial genus Collimonas.</title>
        <authorList>
            <person name="Song C."/>
            <person name="Schmidt R."/>
            <person name="de Jager V."/>
            <person name="Krzyzanowska D."/>
            <person name="Jongedijk E."/>
            <person name="Cankar K."/>
            <person name="Beekwilder J."/>
            <person name="van Veen A."/>
            <person name="de Boer W."/>
            <person name="van Veen J.A."/>
            <person name="Garbeva P."/>
        </authorList>
    </citation>
    <scope>NUCLEOTIDE SEQUENCE [LARGE SCALE GENOMIC DNA]</scope>
    <source>
        <strain evidence="1 2">Ter91</strain>
    </source>
</reference>
<dbReference type="AlphaFoldDB" id="A0A127QBV0"/>
<organism evidence="1 2">
    <name type="scientific">Collimonas pratensis</name>
    <dbReference type="NCBI Taxonomy" id="279113"/>
    <lineage>
        <taxon>Bacteria</taxon>
        <taxon>Pseudomonadati</taxon>
        <taxon>Pseudomonadota</taxon>
        <taxon>Betaproteobacteria</taxon>
        <taxon>Burkholderiales</taxon>
        <taxon>Oxalobacteraceae</taxon>
        <taxon>Collimonas</taxon>
    </lineage>
</organism>
<evidence type="ECO:0000313" key="2">
    <source>
        <dbReference type="Proteomes" id="UP000074561"/>
    </source>
</evidence>
<gene>
    <name evidence="1" type="ORF">CPter91_5222</name>
</gene>
<dbReference type="STRING" id="279113.CPter91_5222"/>
<sequence>MRTEVVQGFYEVDQATAPKSHFQESGKTPLISDLTLKRARILQISSVRKRFKYHNIKNRLRWYF</sequence>
<proteinExistence type="predicted"/>
<dbReference type="Proteomes" id="UP000074561">
    <property type="component" value="Chromosome"/>
</dbReference>
<dbReference type="PATRIC" id="fig|279113.9.peg.5176"/>
<dbReference type="KEGG" id="cpra:CPter91_5222"/>